<proteinExistence type="predicted"/>
<dbReference type="GeneID" id="17285608"/>
<reference evidence="2" key="1">
    <citation type="journal article" date="2013" name="Nature">
        <title>Pan genome of the phytoplankton Emiliania underpins its global distribution.</title>
        <authorList>
            <person name="Read B.A."/>
            <person name="Kegel J."/>
            <person name="Klute M.J."/>
            <person name="Kuo A."/>
            <person name="Lefebvre S.C."/>
            <person name="Maumus F."/>
            <person name="Mayer C."/>
            <person name="Miller J."/>
            <person name="Monier A."/>
            <person name="Salamov A."/>
            <person name="Young J."/>
            <person name="Aguilar M."/>
            <person name="Claverie J.M."/>
            <person name="Frickenhaus S."/>
            <person name="Gonzalez K."/>
            <person name="Herman E.K."/>
            <person name="Lin Y.C."/>
            <person name="Napier J."/>
            <person name="Ogata H."/>
            <person name="Sarno A.F."/>
            <person name="Shmutz J."/>
            <person name="Schroeder D."/>
            <person name="de Vargas C."/>
            <person name="Verret F."/>
            <person name="von Dassow P."/>
            <person name="Valentin K."/>
            <person name="Van de Peer Y."/>
            <person name="Wheeler G."/>
            <person name="Dacks J.B."/>
            <person name="Delwiche C.F."/>
            <person name="Dyhrman S.T."/>
            <person name="Glockner G."/>
            <person name="John U."/>
            <person name="Richards T."/>
            <person name="Worden A.Z."/>
            <person name="Zhang X."/>
            <person name="Grigoriev I.V."/>
            <person name="Allen A.E."/>
            <person name="Bidle K."/>
            <person name="Borodovsky M."/>
            <person name="Bowler C."/>
            <person name="Brownlee C."/>
            <person name="Cock J.M."/>
            <person name="Elias M."/>
            <person name="Gladyshev V.N."/>
            <person name="Groth M."/>
            <person name="Guda C."/>
            <person name="Hadaegh A."/>
            <person name="Iglesias-Rodriguez M.D."/>
            <person name="Jenkins J."/>
            <person name="Jones B.M."/>
            <person name="Lawson T."/>
            <person name="Leese F."/>
            <person name="Lindquist E."/>
            <person name="Lobanov A."/>
            <person name="Lomsadze A."/>
            <person name="Malik S.B."/>
            <person name="Marsh M.E."/>
            <person name="Mackinder L."/>
            <person name="Mock T."/>
            <person name="Mueller-Roeber B."/>
            <person name="Pagarete A."/>
            <person name="Parker M."/>
            <person name="Probert I."/>
            <person name="Quesneville H."/>
            <person name="Raines C."/>
            <person name="Rensing S.A."/>
            <person name="Riano-Pachon D.M."/>
            <person name="Richier S."/>
            <person name="Rokitta S."/>
            <person name="Shiraiwa Y."/>
            <person name="Soanes D.M."/>
            <person name="van der Giezen M."/>
            <person name="Wahlund T.M."/>
            <person name="Williams B."/>
            <person name="Wilson W."/>
            <person name="Wolfe G."/>
            <person name="Wurch L.L."/>
        </authorList>
    </citation>
    <scope>NUCLEOTIDE SEQUENCE</scope>
</reference>
<keyword evidence="2" id="KW-1185">Reference proteome</keyword>
<dbReference type="PaxDb" id="2903-EOD40337"/>
<dbReference type="KEGG" id="ehx:EMIHUDRAFT_222776"/>
<evidence type="ECO:0000313" key="2">
    <source>
        <dbReference type="Proteomes" id="UP000013827"/>
    </source>
</evidence>
<sequence>MWRIAIDKLEGGRNLEGGLPASRRDVAESRRMFSKIVGESTLMLAGCAGAIAIQAQLLARAAKPECAAAEATRQFEMPSDAEIAAMANAALSLRGSAHRRERPVALVPARD</sequence>
<protein>
    <submittedName>
        <fullName evidence="1">Uncharacterized protein</fullName>
    </submittedName>
</protein>
<reference evidence="1" key="2">
    <citation type="submission" date="2024-10" db="UniProtKB">
        <authorList>
            <consortium name="EnsemblProtists"/>
        </authorList>
    </citation>
    <scope>IDENTIFICATION</scope>
</reference>
<dbReference type="Proteomes" id="UP000013827">
    <property type="component" value="Unassembled WGS sequence"/>
</dbReference>
<evidence type="ECO:0000313" key="1">
    <source>
        <dbReference type="EnsemblProtists" id="EOD40337"/>
    </source>
</evidence>
<accession>A0A0D3KX52</accession>
<dbReference type="RefSeq" id="XP_005792766.1">
    <property type="nucleotide sequence ID" value="XM_005792709.1"/>
</dbReference>
<dbReference type="EnsemblProtists" id="EOD40337">
    <property type="protein sequence ID" value="EOD40337"/>
    <property type="gene ID" value="EMIHUDRAFT_222776"/>
</dbReference>
<dbReference type="AlphaFoldDB" id="A0A0D3KX52"/>
<name>A0A0D3KX52_EMIH1</name>
<organism evidence="1 2">
    <name type="scientific">Emiliania huxleyi (strain CCMP1516)</name>
    <dbReference type="NCBI Taxonomy" id="280463"/>
    <lineage>
        <taxon>Eukaryota</taxon>
        <taxon>Haptista</taxon>
        <taxon>Haptophyta</taxon>
        <taxon>Prymnesiophyceae</taxon>
        <taxon>Isochrysidales</taxon>
        <taxon>Noelaerhabdaceae</taxon>
        <taxon>Emiliania</taxon>
    </lineage>
</organism>
<dbReference type="HOGENOM" id="CLU_172869_0_0_1"/>